<keyword evidence="1" id="KW-0378">Hydrolase</keyword>
<evidence type="ECO:0000256" key="1">
    <source>
        <dbReference type="ARBA" id="ARBA00022801"/>
    </source>
</evidence>
<dbReference type="PANTHER" id="PTHR34990">
    <property type="entry name" value="UDP-2,3-DIACYLGLUCOSAMINE HYDROLASE-RELATED"/>
    <property type="match status" value="1"/>
</dbReference>
<dbReference type="GO" id="GO:0008758">
    <property type="term" value="F:UDP-2,3-diacylglucosamine hydrolase activity"/>
    <property type="evidence" value="ECO:0007669"/>
    <property type="project" value="TreeGrafter"/>
</dbReference>
<accession>A0A4P7W6D1</accession>
<dbReference type="RefSeq" id="WP_136417029.1">
    <property type="nucleotide sequence ID" value="NZ_CP039396.1"/>
</dbReference>
<sequence>MPLPTKTYFISDLHLGASYIADHRAHEKRVVDFLESIAPDCKRLFLLGDILDYWWEYRTVIPRGFTRFFGALARLADSGVEIIWFKGNHDIWIFDYLPQEIGLTVHDGMMTTEIDGRRFLLEHGDGVGSLPWSFRRLRAIFRNPLAQKLYGAIHPRWSIGFAHSWSSHSRKQGGYTPPEKAGDNLVDFARSYNADPAHEKIDFFIFGHCHILLDRPIPEGGRIVILGDWIRHFSYAVWDGETLNTHIFGLEK</sequence>
<dbReference type="GO" id="GO:0009245">
    <property type="term" value="P:lipid A biosynthetic process"/>
    <property type="evidence" value="ECO:0007669"/>
    <property type="project" value="TreeGrafter"/>
</dbReference>
<gene>
    <name evidence="2" type="ORF">E7747_04760</name>
</gene>
<dbReference type="GO" id="GO:0016020">
    <property type="term" value="C:membrane"/>
    <property type="evidence" value="ECO:0007669"/>
    <property type="project" value="GOC"/>
</dbReference>
<reference evidence="3" key="1">
    <citation type="submission" date="2019-02" db="EMBL/GenBank/DDBJ databases">
        <title>Isolation and identification of novel species under the genus Muribaculum.</title>
        <authorList>
            <person name="Miyake S."/>
            <person name="Ding Y."/>
            <person name="Low A."/>
            <person name="Soh M."/>
            <person name="Seedorf H."/>
        </authorList>
    </citation>
    <scope>NUCLEOTIDE SEQUENCE [LARGE SCALE GENOMIC DNA]</scope>
    <source>
        <strain evidence="3">H5</strain>
    </source>
</reference>
<dbReference type="InterPro" id="IPR029052">
    <property type="entry name" value="Metallo-depent_PP-like"/>
</dbReference>
<dbReference type="EMBL" id="CP039396">
    <property type="protein sequence ID" value="QCD43646.1"/>
    <property type="molecule type" value="Genomic_DNA"/>
</dbReference>
<dbReference type="CDD" id="cd07398">
    <property type="entry name" value="MPP_YbbF-LpxH"/>
    <property type="match status" value="1"/>
</dbReference>
<dbReference type="Proteomes" id="UP000297149">
    <property type="component" value="Chromosome"/>
</dbReference>
<protein>
    <submittedName>
        <fullName evidence="2">UDP-2,3-diacylglucosamine diphosphatase</fullName>
    </submittedName>
</protein>
<dbReference type="AlphaFoldDB" id="A0A4P7W6D1"/>
<dbReference type="KEGG" id="ddb:E7747_04760"/>
<evidence type="ECO:0000313" key="3">
    <source>
        <dbReference type="Proteomes" id="UP000297149"/>
    </source>
</evidence>
<proteinExistence type="predicted"/>
<dbReference type="SUPFAM" id="SSF56300">
    <property type="entry name" value="Metallo-dependent phosphatases"/>
    <property type="match status" value="1"/>
</dbReference>
<evidence type="ECO:0000313" key="2">
    <source>
        <dbReference type="EMBL" id="QCD43646.1"/>
    </source>
</evidence>
<dbReference type="PANTHER" id="PTHR34990:SF1">
    <property type="entry name" value="UDP-2,3-DIACYLGLUCOSAMINE HYDROLASE"/>
    <property type="match status" value="1"/>
</dbReference>
<organism evidence="2 3">
    <name type="scientific">Duncaniella dubosii</name>
    <dbReference type="NCBI Taxonomy" id="2518971"/>
    <lineage>
        <taxon>Bacteria</taxon>
        <taxon>Pseudomonadati</taxon>
        <taxon>Bacteroidota</taxon>
        <taxon>Bacteroidia</taxon>
        <taxon>Bacteroidales</taxon>
        <taxon>Muribaculaceae</taxon>
        <taxon>Duncaniella</taxon>
    </lineage>
</organism>
<name>A0A4P7W6D1_9BACT</name>
<dbReference type="Gene3D" id="3.60.21.10">
    <property type="match status" value="1"/>
</dbReference>
<dbReference type="InterPro" id="IPR043461">
    <property type="entry name" value="LpxH-like"/>
</dbReference>
<keyword evidence="3" id="KW-1185">Reference proteome</keyword>